<name>A0ABS7C466_9BACL</name>
<organism evidence="1 2">
    <name type="scientific">Paenibacillus sepulcri</name>
    <dbReference type="NCBI Taxonomy" id="359917"/>
    <lineage>
        <taxon>Bacteria</taxon>
        <taxon>Bacillati</taxon>
        <taxon>Bacillota</taxon>
        <taxon>Bacilli</taxon>
        <taxon>Bacillales</taxon>
        <taxon>Paenibacillaceae</taxon>
        <taxon>Paenibacillus</taxon>
    </lineage>
</organism>
<evidence type="ECO:0000313" key="2">
    <source>
        <dbReference type="Proteomes" id="UP001519887"/>
    </source>
</evidence>
<evidence type="ECO:0000313" key="1">
    <source>
        <dbReference type="EMBL" id="MBW7455700.1"/>
    </source>
</evidence>
<dbReference type="EMBL" id="JAHZIK010000414">
    <property type="protein sequence ID" value="MBW7455700.1"/>
    <property type="molecule type" value="Genomic_DNA"/>
</dbReference>
<sequence>MMIVLIVVGVALILFLAAFFLRSNRWKTIQSASGDSANELQEKHAYLNNEGFRVRIRTDDGQSNPGIPSVNAGEGGYRRGLTKLQVHEEDLKKAADALDRFERDRVLRQTPIM</sequence>
<keyword evidence="2" id="KW-1185">Reference proteome</keyword>
<proteinExistence type="predicted"/>
<comment type="caution">
    <text evidence="1">The sequence shown here is derived from an EMBL/GenBank/DDBJ whole genome shotgun (WGS) entry which is preliminary data.</text>
</comment>
<accession>A0ABS7C466</accession>
<gene>
    <name evidence="1" type="ORF">K0U00_16865</name>
</gene>
<dbReference type="RefSeq" id="WP_210038480.1">
    <property type="nucleotide sequence ID" value="NZ_JBHLVU010000022.1"/>
</dbReference>
<dbReference type="Proteomes" id="UP001519887">
    <property type="component" value="Unassembled WGS sequence"/>
</dbReference>
<protein>
    <submittedName>
        <fullName evidence="1">Uncharacterized protein</fullName>
    </submittedName>
</protein>
<reference evidence="1 2" key="1">
    <citation type="submission" date="2021-07" db="EMBL/GenBank/DDBJ databases">
        <title>Paenibacillus radiodurans sp. nov., isolated from the southeastern edge of Tengger Desert.</title>
        <authorList>
            <person name="Zhang G."/>
        </authorList>
    </citation>
    <scope>NUCLEOTIDE SEQUENCE [LARGE SCALE GENOMIC DNA]</scope>
    <source>
        <strain evidence="1 2">CCM 7311</strain>
    </source>
</reference>